<dbReference type="SUPFAM" id="SSF56112">
    <property type="entry name" value="Protein kinase-like (PK-like)"/>
    <property type="match status" value="1"/>
</dbReference>
<dbReference type="OrthoDB" id="3645574at2759"/>
<dbReference type="PANTHER" id="PTHR21310:SF37">
    <property type="entry name" value="AMINOGLYCOSIDE PHOSPHOTRANSFERASE DOMAIN-CONTAINING PROTEIN"/>
    <property type="match status" value="1"/>
</dbReference>
<sequence length="522" mass="60322">MGETLPLLRGDISLEEALEEDLDIIRELAYPEKRREFSLHLNNERDQIAEVVSRHLNLRQSDFSLGDANEWIHGSFNACIPVHIEEDARGSSLPAQALVRIPLPYKVGEDYNPGNVDEKVRSEAATYIWMQKNCPDVPIPRLFGFGFPGTRSFTSIETASFYHRFMWVPRRFVAWLFGRGELSRYVINNRSTLPDLGYLVIEHIDNGTLLSEDWAAGHGNDEKRANLFGNLSRIMLRLAKLPLPKIGSWTMDDNGELKLANRPLTPLLHQQENAEIPTDIPRDRTYTSVESYYLDLIACQDNRIRHQPNSVHDQGDGEQQLAALTGLRALLPKFADRKHREGPFVLSLTDLHRSNIFVDEDWNITGIIDLEWACSRPVEMAGPPVWLSGRTLEEITFHSEEYGKFHSEFVDALEREELDQGESTENAELMRESWEQRKFWYSHALDSPNTLLALFVDHIQPRFAKLSNAQWDEFSHMLMRLWDVDSQGFISNKVVEQEKYLDHLRRVFTEKLDEDDDDDDEF</sequence>
<dbReference type="Proteomes" id="UP000277212">
    <property type="component" value="Unassembled WGS sequence"/>
</dbReference>
<comment type="caution">
    <text evidence="2">The sequence shown here is derived from an EMBL/GenBank/DDBJ whole genome shotgun (WGS) entry which is preliminary data.</text>
</comment>
<dbReference type="STRING" id="2010991.A0A3M2RS36"/>
<dbReference type="Pfam" id="PF01636">
    <property type="entry name" value="APH"/>
    <property type="match status" value="1"/>
</dbReference>
<protein>
    <recommendedName>
        <fullName evidence="1">Aminoglycoside phosphotransferase domain-containing protein</fullName>
    </recommendedName>
</protein>
<dbReference type="AlphaFoldDB" id="A0A3M2RS36"/>
<evidence type="ECO:0000259" key="1">
    <source>
        <dbReference type="Pfam" id="PF01636"/>
    </source>
</evidence>
<dbReference type="PANTHER" id="PTHR21310">
    <property type="entry name" value="AMINOGLYCOSIDE PHOSPHOTRANSFERASE-RELATED-RELATED"/>
    <property type="match status" value="1"/>
</dbReference>
<gene>
    <name evidence="2" type="ORF">CDV36_012720</name>
</gene>
<organism evidence="2 3">
    <name type="scientific">Fusarium kuroshium</name>
    <dbReference type="NCBI Taxonomy" id="2010991"/>
    <lineage>
        <taxon>Eukaryota</taxon>
        <taxon>Fungi</taxon>
        <taxon>Dikarya</taxon>
        <taxon>Ascomycota</taxon>
        <taxon>Pezizomycotina</taxon>
        <taxon>Sordariomycetes</taxon>
        <taxon>Hypocreomycetidae</taxon>
        <taxon>Hypocreales</taxon>
        <taxon>Nectriaceae</taxon>
        <taxon>Fusarium</taxon>
        <taxon>Fusarium solani species complex</taxon>
    </lineage>
</organism>
<dbReference type="InterPro" id="IPR051678">
    <property type="entry name" value="AGP_Transferase"/>
</dbReference>
<reference evidence="2 3" key="1">
    <citation type="submission" date="2017-06" db="EMBL/GenBank/DDBJ databases">
        <title>Comparative genomic analysis of Ambrosia Fusariam Clade fungi.</title>
        <authorList>
            <person name="Stajich J.E."/>
            <person name="Carrillo J."/>
            <person name="Kijimoto T."/>
            <person name="Eskalen A."/>
            <person name="O'Donnell K."/>
            <person name="Kasson M."/>
        </authorList>
    </citation>
    <scope>NUCLEOTIDE SEQUENCE [LARGE SCALE GENOMIC DNA]</scope>
    <source>
        <strain evidence="2">UCR3666</strain>
    </source>
</reference>
<dbReference type="EMBL" id="NKUJ01000328">
    <property type="protein sequence ID" value="RMJ07665.1"/>
    <property type="molecule type" value="Genomic_DNA"/>
</dbReference>
<feature type="domain" description="Aminoglycoside phosphotransferase" evidence="1">
    <location>
        <begin position="111"/>
        <end position="376"/>
    </location>
</feature>
<dbReference type="InterPro" id="IPR011009">
    <property type="entry name" value="Kinase-like_dom_sf"/>
</dbReference>
<dbReference type="InterPro" id="IPR002575">
    <property type="entry name" value="Aminoglycoside_PTrfase"/>
</dbReference>
<accession>A0A3M2RS36</accession>
<proteinExistence type="predicted"/>
<name>A0A3M2RS36_9HYPO</name>
<evidence type="ECO:0000313" key="2">
    <source>
        <dbReference type="EMBL" id="RMJ07665.1"/>
    </source>
</evidence>
<evidence type="ECO:0000313" key="3">
    <source>
        <dbReference type="Proteomes" id="UP000277212"/>
    </source>
</evidence>
<keyword evidence="3" id="KW-1185">Reference proteome</keyword>